<keyword evidence="2 5" id="KW-0808">Transferase</keyword>
<dbReference type="PANTHER" id="PTHR18919:SF151">
    <property type="entry name" value="BLR2427 PROTEIN"/>
    <property type="match status" value="1"/>
</dbReference>
<protein>
    <recommendedName>
        <fullName evidence="4">Acetoacetyl-CoA thiolase</fullName>
    </recommendedName>
</protein>
<dbReference type="InterPro" id="IPR020613">
    <property type="entry name" value="Thiolase_CS"/>
</dbReference>
<dbReference type="InterPro" id="IPR016039">
    <property type="entry name" value="Thiolase-like"/>
</dbReference>
<dbReference type="Proteomes" id="UP001597506">
    <property type="component" value="Unassembled WGS sequence"/>
</dbReference>
<evidence type="ECO:0000259" key="7">
    <source>
        <dbReference type="Pfam" id="PF02803"/>
    </source>
</evidence>
<feature type="domain" description="Thiolase N-terminal" evidence="6">
    <location>
        <begin position="5"/>
        <end position="257"/>
    </location>
</feature>
<dbReference type="InterPro" id="IPR020616">
    <property type="entry name" value="Thiolase_N"/>
</dbReference>
<dbReference type="RefSeq" id="WP_377936923.1">
    <property type="nucleotide sequence ID" value="NZ_JBHUMF010000031.1"/>
</dbReference>
<name>A0ABW5RXE3_9BACI</name>
<evidence type="ECO:0000256" key="2">
    <source>
        <dbReference type="ARBA" id="ARBA00022679"/>
    </source>
</evidence>
<dbReference type="CDD" id="cd00751">
    <property type="entry name" value="thiolase"/>
    <property type="match status" value="1"/>
</dbReference>
<evidence type="ECO:0000256" key="4">
    <source>
        <dbReference type="ARBA" id="ARBA00030755"/>
    </source>
</evidence>
<gene>
    <name evidence="8" type="ORF">ACFSUL_15895</name>
</gene>
<dbReference type="Pfam" id="PF00108">
    <property type="entry name" value="Thiolase_N"/>
    <property type="match status" value="1"/>
</dbReference>
<keyword evidence="9" id="KW-1185">Reference proteome</keyword>
<sequence length="387" mass="40762">MTEAVIVSAVRTPIAKKGGALATLDPSIYGAAVMKEALQRANVQGRDVDDVIFGNCLAGGGNIARLTLLEAGLPTSTPGLTIDRQCGSGINSVALAAEAIVASKASIVISGGTESMSRAPYLLAPQEKAYNRMPPSFVNPSLSPETIGDPPMGITAENLVEKYSISREEQDEFSYRSQQKMAEAMENKLFQDQIVPISLQTKKGEFLFSEDEHPRPSVTIDKLAKLPPAFKQDGSVTAGNSSGLNDGASALVLMSREEAEARGLEPLAYVTDWAVAGVDPNIMGIGPVPAIQKLLKQTGGSLNDFDLIEINEAFAAQVLACGRELSFDMEKVNVLGGAIAHGHPIAATGGILVTKLAYEMKRRNVQKGLVTACIGGGQGIALALERK</sequence>
<evidence type="ECO:0000259" key="6">
    <source>
        <dbReference type="Pfam" id="PF00108"/>
    </source>
</evidence>
<comment type="similarity">
    <text evidence="1 5">Belongs to the thiolase-like superfamily. Thiolase family.</text>
</comment>
<evidence type="ECO:0000256" key="1">
    <source>
        <dbReference type="ARBA" id="ARBA00010982"/>
    </source>
</evidence>
<keyword evidence="3 5" id="KW-0012">Acyltransferase</keyword>
<dbReference type="PANTHER" id="PTHR18919">
    <property type="entry name" value="ACETYL-COA C-ACYLTRANSFERASE"/>
    <property type="match status" value="1"/>
</dbReference>
<dbReference type="InterPro" id="IPR020617">
    <property type="entry name" value="Thiolase_C"/>
</dbReference>
<dbReference type="SUPFAM" id="SSF53901">
    <property type="entry name" value="Thiolase-like"/>
    <property type="match status" value="2"/>
</dbReference>
<feature type="domain" description="Thiolase C-terminal" evidence="7">
    <location>
        <begin position="265"/>
        <end position="386"/>
    </location>
</feature>
<dbReference type="InterPro" id="IPR020610">
    <property type="entry name" value="Thiolase_AS"/>
</dbReference>
<dbReference type="PROSITE" id="PS00099">
    <property type="entry name" value="THIOLASE_3"/>
    <property type="match status" value="1"/>
</dbReference>
<dbReference type="NCBIfam" id="TIGR01930">
    <property type="entry name" value="AcCoA-C-Actrans"/>
    <property type="match status" value="1"/>
</dbReference>
<dbReference type="PIRSF" id="PIRSF000429">
    <property type="entry name" value="Ac-CoA_Ac_transf"/>
    <property type="match status" value="1"/>
</dbReference>
<evidence type="ECO:0000313" key="9">
    <source>
        <dbReference type="Proteomes" id="UP001597506"/>
    </source>
</evidence>
<organism evidence="8 9">
    <name type="scientific">Bacillus seohaeanensis</name>
    <dbReference type="NCBI Taxonomy" id="284580"/>
    <lineage>
        <taxon>Bacteria</taxon>
        <taxon>Bacillati</taxon>
        <taxon>Bacillota</taxon>
        <taxon>Bacilli</taxon>
        <taxon>Bacillales</taxon>
        <taxon>Bacillaceae</taxon>
        <taxon>Bacillus</taxon>
    </lineage>
</organism>
<dbReference type="InterPro" id="IPR002155">
    <property type="entry name" value="Thiolase"/>
</dbReference>
<dbReference type="Gene3D" id="3.40.47.10">
    <property type="match status" value="2"/>
</dbReference>
<proteinExistence type="inferred from homology"/>
<evidence type="ECO:0000256" key="3">
    <source>
        <dbReference type="ARBA" id="ARBA00023315"/>
    </source>
</evidence>
<reference evidence="9" key="1">
    <citation type="journal article" date="2019" name="Int. J. Syst. Evol. Microbiol.">
        <title>The Global Catalogue of Microorganisms (GCM) 10K type strain sequencing project: providing services to taxonomists for standard genome sequencing and annotation.</title>
        <authorList>
            <consortium name="The Broad Institute Genomics Platform"/>
            <consortium name="The Broad Institute Genome Sequencing Center for Infectious Disease"/>
            <person name="Wu L."/>
            <person name="Ma J."/>
        </authorList>
    </citation>
    <scope>NUCLEOTIDE SEQUENCE [LARGE SCALE GENOMIC DNA]</scope>
    <source>
        <strain evidence="9">KCTC 3913</strain>
    </source>
</reference>
<dbReference type="EMBL" id="JBHUMF010000031">
    <property type="protein sequence ID" value="MFD2682222.1"/>
    <property type="molecule type" value="Genomic_DNA"/>
</dbReference>
<accession>A0ABW5RXE3</accession>
<dbReference type="PROSITE" id="PS00737">
    <property type="entry name" value="THIOLASE_2"/>
    <property type="match status" value="1"/>
</dbReference>
<evidence type="ECO:0000313" key="8">
    <source>
        <dbReference type="EMBL" id="MFD2682222.1"/>
    </source>
</evidence>
<evidence type="ECO:0000256" key="5">
    <source>
        <dbReference type="RuleBase" id="RU003557"/>
    </source>
</evidence>
<dbReference type="Pfam" id="PF02803">
    <property type="entry name" value="Thiolase_C"/>
    <property type="match status" value="1"/>
</dbReference>
<comment type="caution">
    <text evidence="8">The sequence shown here is derived from an EMBL/GenBank/DDBJ whole genome shotgun (WGS) entry which is preliminary data.</text>
</comment>